<dbReference type="FunFam" id="1.10.238.10:FF:000302">
    <property type="entry name" value="Probable calcium-binding protein CML46"/>
    <property type="match status" value="1"/>
</dbReference>
<gene>
    <name evidence="6" type="ORF">CISIN_1g028383mg</name>
</gene>
<sequence>MAANSFYCLITMQKSPGNKNQHPFNQFFAFIQGFLFHKFLTMISCVNTFFLSHRSFVQSQFESCESRNWDEKSQDFKLCSKQASCNEKKHDDESLSRDQVETVMTNLTLFCSPEGEELPQKLGSRELSRLFEEKEPSLEEVKDAFDVFDENKDGFIDALELQRVLCILGMKEGFQLENCKKMIKTFDENGDGRIDFKEFVKFMESSFVES</sequence>
<feature type="domain" description="EF-hand" evidence="5">
    <location>
        <begin position="136"/>
        <end position="171"/>
    </location>
</feature>
<comment type="function">
    <text evidence="1">Potential calcium sensor.</text>
</comment>
<dbReference type="Pfam" id="PF13499">
    <property type="entry name" value="EF-hand_7"/>
    <property type="match status" value="1"/>
</dbReference>
<evidence type="ECO:0000256" key="2">
    <source>
        <dbReference type="ARBA" id="ARBA00022723"/>
    </source>
</evidence>
<keyword evidence="4" id="KW-0106">Calcium</keyword>
<protein>
    <recommendedName>
        <fullName evidence="5">EF-hand domain-containing protein</fullName>
    </recommendedName>
</protein>
<accession>A0A067FYX9</accession>
<dbReference type="GO" id="GO:0005509">
    <property type="term" value="F:calcium ion binding"/>
    <property type="evidence" value="ECO:0000318"/>
    <property type="project" value="GO_Central"/>
</dbReference>
<dbReference type="SMR" id="A0A067FYX9"/>
<reference evidence="6 7" key="1">
    <citation type="submission" date="2014-04" db="EMBL/GenBank/DDBJ databases">
        <authorList>
            <consortium name="International Citrus Genome Consortium"/>
            <person name="Gmitter F."/>
            <person name="Chen C."/>
            <person name="Farmerie W."/>
            <person name="Harkins T."/>
            <person name="Desany B."/>
            <person name="Mohiuddin M."/>
            <person name="Kodira C."/>
            <person name="Borodovsky M."/>
            <person name="Lomsadze A."/>
            <person name="Burns P."/>
            <person name="Jenkins J."/>
            <person name="Prochnik S."/>
            <person name="Shu S."/>
            <person name="Chapman J."/>
            <person name="Pitluck S."/>
            <person name="Schmutz J."/>
            <person name="Rokhsar D."/>
        </authorList>
    </citation>
    <scope>NUCLEOTIDE SEQUENCE</scope>
</reference>
<dbReference type="AlphaFoldDB" id="A0A067FYX9"/>
<name>A0A067FYX9_CITSI</name>
<feature type="domain" description="EF-hand" evidence="5">
    <location>
        <begin position="174"/>
        <end position="209"/>
    </location>
</feature>
<dbReference type="PROSITE" id="PS00018">
    <property type="entry name" value="EF_HAND_1"/>
    <property type="match status" value="2"/>
</dbReference>
<dbReference type="eggNOG" id="KOG0027">
    <property type="taxonomic scope" value="Eukaryota"/>
</dbReference>
<dbReference type="STRING" id="2711.A0A067FYX9"/>
<keyword evidence="3" id="KW-0677">Repeat</keyword>
<proteinExistence type="predicted"/>
<evidence type="ECO:0000259" key="5">
    <source>
        <dbReference type="PROSITE" id="PS50222"/>
    </source>
</evidence>
<evidence type="ECO:0000256" key="1">
    <source>
        <dbReference type="ARBA" id="ARBA00003291"/>
    </source>
</evidence>
<dbReference type="SUPFAM" id="SSF47473">
    <property type="entry name" value="EF-hand"/>
    <property type="match status" value="1"/>
</dbReference>
<dbReference type="InterPro" id="IPR002048">
    <property type="entry name" value="EF_hand_dom"/>
</dbReference>
<keyword evidence="2" id="KW-0479">Metal-binding</keyword>
<organism evidence="6 7">
    <name type="scientific">Citrus sinensis</name>
    <name type="common">Sweet orange</name>
    <name type="synonym">Citrus aurantium var. sinensis</name>
    <dbReference type="NCBI Taxonomy" id="2711"/>
    <lineage>
        <taxon>Eukaryota</taxon>
        <taxon>Viridiplantae</taxon>
        <taxon>Streptophyta</taxon>
        <taxon>Embryophyta</taxon>
        <taxon>Tracheophyta</taxon>
        <taxon>Spermatophyta</taxon>
        <taxon>Magnoliopsida</taxon>
        <taxon>eudicotyledons</taxon>
        <taxon>Gunneridae</taxon>
        <taxon>Pentapetalae</taxon>
        <taxon>rosids</taxon>
        <taxon>malvids</taxon>
        <taxon>Sapindales</taxon>
        <taxon>Rutaceae</taxon>
        <taxon>Aurantioideae</taxon>
        <taxon>Citrus</taxon>
    </lineage>
</organism>
<dbReference type="Gene3D" id="1.10.238.10">
    <property type="entry name" value="EF-hand"/>
    <property type="match status" value="1"/>
</dbReference>
<dbReference type="EMBL" id="KK784887">
    <property type="protein sequence ID" value="KDO72594.1"/>
    <property type="molecule type" value="Genomic_DNA"/>
</dbReference>
<dbReference type="PANTHER" id="PTHR10891">
    <property type="entry name" value="EF-HAND CALCIUM-BINDING DOMAIN CONTAINING PROTEIN"/>
    <property type="match status" value="1"/>
</dbReference>
<evidence type="ECO:0000313" key="7">
    <source>
        <dbReference type="Proteomes" id="UP000027120"/>
    </source>
</evidence>
<dbReference type="InterPro" id="IPR039647">
    <property type="entry name" value="EF_hand_pair_protein_CML-like"/>
</dbReference>
<dbReference type="SMART" id="SM00054">
    <property type="entry name" value="EFh"/>
    <property type="match status" value="2"/>
</dbReference>
<dbReference type="CDD" id="cd00051">
    <property type="entry name" value="EFh"/>
    <property type="match status" value="1"/>
</dbReference>
<evidence type="ECO:0000256" key="4">
    <source>
        <dbReference type="ARBA" id="ARBA00022837"/>
    </source>
</evidence>
<evidence type="ECO:0000313" key="6">
    <source>
        <dbReference type="EMBL" id="KDO72594.1"/>
    </source>
</evidence>
<dbReference type="Proteomes" id="UP000027120">
    <property type="component" value="Unassembled WGS sequence"/>
</dbReference>
<dbReference type="InterPro" id="IPR011992">
    <property type="entry name" value="EF-hand-dom_pair"/>
</dbReference>
<dbReference type="PROSITE" id="PS50222">
    <property type="entry name" value="EF_HAND_2"/>
    <property type="match status" value="2"/>
</dbReference>
<evidence type="ECO:0000256" key="3">
    <source>
        <dbReference type="ARBA" id="ARBA00022737"/>
    </source>
</evidence>
<dbReference type="PaxDb" id="2711-XP_006482610.1"/>
<keyword evidence="7" id="KW-1185">Reference proteome</keyword>
<dbReference type="InterPro" id="IPR018247">
    <property type="entry name" value="EF_Hand_1_Ca_BS"/>
</dbReference>